<feature type="compositionally biased region" description="Basic residues" evidence="6">
    <location>
        <begin position="1"/>
        <end position="38"/>
    </location>
</feature>
<feature type="region of interest" description="Disordered" evidence="6">
    <location>
        <begin position="1"/>
        <end position="92"/>
    </location>
</feature>
<organism evidence="7 8">
    <name type="scientific">Pomacea canaliculata</name>
    <name type="common">Golden apple snail</name>
    <dbReference type="NCBI Taxonomy" id="400727"/>
    <lineage>
        <taxon>Eukaryota</taxon>
        <taxon>Metazoa</taxon>
        <taxon>Spiralia</taxon>
        <taxon>Lophotrochozoa</taxon>
        <taxon>Mollusca</taxon>
        <taxon>Gastropoda</taxon>
        <taxon>Caenogastropoda</taxon>
        <taxon>Architaenioglossa</taxon>
        <taxon>Ampullarioidea</taxon>
        <taxon>Ampullariidae</taxon>
        <taxon>Pomacea</taxon>
    </lineage>
</organism>
<evidence type="ECO:0000256" key="6">
    <source>
        <dbReference type="SAM" id="MobiDB-lite"/>
    </source>
</evidence>
<feature type="compositionally biased region" description="Basic residues" evidence="6">
    <location>
        <begin position="723"/>
        <end position="742"/>
    </location>
</feature>
<keyword evidence="5" id="KW-0539">Nucleus</keyword>
<evidence type="ECO:0000256" key="5">
    <source>
        <dbReference type="ARBA" id="ARBA00023242"/>
    </source>
</evidence>
<evidence type="ECO:0000313" key="8">
    <source>
        <dbReference type="Proteomes" id="UP000245119"/>
    </source>
</evidence>
<evidence type="ECO:0008006" key="9">
    <source>
        <dbReference type="Google" id="ProtNLM"/>
    </source>
</evidence>
<dbReference type="PANTHER" id="PTHR14152">
    <property type="entry name" value="SQUAMOUS CELL CARCINOMA ANTIGEN RECOGNISED BY CYTOTOXIC T LYMPHOCYTES"/>
    <property type="match status" value="1"/>
</dbReference>
<comment type="subcellular location">
    <subcellularLocation>
        <location evidence="1">Nucleus</location>
    </subcellularLocation>
</comment>
<feature type="compositionally biased region" description="Basic and acidic residues" evidence="6">
    <location>
        <begin position="39"/>
        <end position="56"/>
    </location>
</feature>
<reference evidence="7 8" key="1">
    <citation type="submission" date="2018-04" db="EMBL/GenBank/DDBJ databases">
        <title>The genome of golden apple snail Pomacea canaliculata provides insight into stress tolerance and invasive adaptation.</title>
        <authorList>
            <person name="Liu C."/>
            <person name="Liu B."/>
            <person name="Ren Y."/>
            <person name="Zhang Y."/>
            <person name="Wang H."/>
            <person name="Li S."/>
            <person name="Jiang F."/>
            <person name="Yin L."/>
            <person name="Zhang G."/>
            <person name="Qian W."/>
            <person name="Fan W."/>
        </authorList>
    </citation>
    <scope>NUCLEOTIDE SEQUENCE [LARGE SCALE GENOMIC DNA]</scope>
    <source>
        <strain evidence="7">SZHN2017</strain>
        <tissue evidence="7">Muscle</tissue>
    </source>
</reference>
<dbReference type="PANTHER" id="PTHR14152:SF5">
    <property type="entry name" value="U4_U6.U5 TRI-SNRNP-ASSOCIATED PROTEIN 1"/>
    <property type="match status" value="1"/>
</dbReference>
<feature type="region of interest" description="Disordered" evidence="6">
    <location>
        <begin position="719"/>
        <end position="769"/>
    </location>
</feature>
<dbReference type="Proteomes" id="UP000245119">
    <property type="component" value="Linkage Group LG8"/>
</dbReference>
<evidence type="ECO:0000256" key="3">
    <source>
        <dbReference type="ARBA" id="ARBA00022664"/>
    </source>
</evidence>
<dbReference type="GO" id="GO:0045292">
    <property type="term" value="P:mRNA cis splicing, via spliceosome"/>
    <property type="evidence" value="ECO:0007669"/>
    <property type="project" value="TreeGrafter"/>
</dbReference>
<name>A0A2T7NYR2_POMCA</name>
<keyword evidence="8" id="KW-1185">Reference proteome</keyword>
<feature type="compositionally biased region" description="Polar residues" evidence="6">
    <location>
        <begin position="749"/>
        <end position="760"/>
    </location>
</feature>
<dbReference type="InterPro" id="IPR005011">
    <property type="entry name" value="SNU66/SART1"/>
</dbReference>
<dbReference type="GO" id="GO:0046540">
    <property type="term" value="C:U4/U6 x U5 tri-snRNP complex"/>
    <property type="evidence" value="ECO:0007669"/>
    <property type="project" value="InterPro"/>
</dbReference>
<sequence length="818" mass="92840">MGSSKKHKEKDRSKDHKRKKRHRSRSRSRSSKERKRRHRDSDDERTHRERDRDRDYQSNVDSTNEHRPSQDTQTKTESESASFEKEQLSLSIEETNKLRAKLGLKPLEVGGAKDGSSKSGENQDVHVPAINIGEKKRTEKLREKMDTTKAKREISNKLRVIKGLGESDSEDESAISLGPEKPVIICLWCQAKLLEEMDEEFGVGSLVEQVFQGPKQKNYSSRDLSGLKVEHGMEKFREGSNIVLTLKDKGVLDEDKEDVLINVNIIDDEKAEKNVENKKKKPDYKPYDEPQFDEYGMLKSKEVLDKYDEEIFGQKRESFVLGSGGKYDAEHERNMEKIRQQLRQQGQTLDGPGLTIASEYLTPEEMNTKFKKVKKKVRKIRKKELLKADDLVPLSDQTAEPSDYGSRVRGRGLAITKMEEEEEGGGGDKLPPVDDACFYTGITVKEEPQEPVPVKMPLKAAADDDDLVGPDEDLSSVTVEEEVVQQELQTMLHKTRRLMQRNEKKIEAQKVIENLIKKEDISLSDEISLPAPANTSQAQGSNKIVLNSTSEFCRSLGEIPTYGLAGNREEEREEIMDLELELMEQRRQELEQEEQASGWNEVDIDTNPVNITGEEKSVLEEEPIVTESVGAALKLAMKKGYLENEPVKKPSSAPKHSYIQAQNYSIEDKRYDDLDEKYRKRDRYSGGMVTDFKDKDSYKPEIRLEYVDDSGRVLNPKEAFRQLSHRFHGKGSGKKKTEKRQKKVEEEQPNPQQAALTTAEHSTRSLGHPAMTTSHPVYLLDLVSACVVGTMVAITAGRRIMGIGGSQTQTTVVVMMLV</sequence>
<feature type="region of interest" description="Disordered" evidence="6">
    <location>
        <begin position="645"/>
        <end position="664"/>
    </location>
</feature>
<comment type="caution">
    <text evidence="7">The sequence shown here is derived from an EMBL/GenBank/DDBJ whole genome shotgun (WGS) entry which is preliminary data.</text>
</comment>
<evidence type="ECO:0000313" key="7">
    <source>
        <dbReference type="EMBL" id="PVD26301.1"/>
    </source>
</evidence>
<protein>
    <recommendedName>
        <fullName evidence="9">U4/U6.U5 tri-snRNP-associated protein 1</fullName>
    </recommendedName>
</protein>
<comment type="similarity">
    <text evidence="2">Belongs to the SNU66/SART1 family.</text>
</comment>
<evidence type="ECO:0000256" key="4">
    <source>
        <dbReference type="ARBA" id="ARBA00023187"/>
    </source>
</evidence>
<gene>
    <name evidence="7" type="ORF">C0Q70_13972</name>
</gene>
<proteinExistence type="inferred from homology"/>
<keyword evidence="4" id="KW-0508">mRNA splicing</keyword>
<keyword evidence="3" id="KW-0507">mRNA processing</keyword>
<dbReference type="GO" id="GO:0000481">
    <property type="term" value="P:maturation of 5S rRNA"/>
    <property type="evidence" value="ECO:0007669"/>
    <property type="project" value="TreeGrafter"/>
</dbReference>
<dbReference type="AlphaFoldDB" id="A0A2T7NYR2"/>
<dbReference type="STRING" id="400727.A0A2T7NYR2"/>
<accession>A0A2T7NYR2</accession>
<dbReference type="Pfam" id="PF19252">
    <property type="entry name" value="HIND"/>
    <property type="match status" value="1"/>
</dbReference>
<feature type="compositionally biased region" description="Basic and acidic residues" evidence="6">
    <location>
        <begin position="63"/>
        <end position="87"/>
    </location>
</feature>
<dbReference type="Pfam" id="PF03343">
    <property type="entry name" value="SART-1"/>
    <property type="match status" value="1"/>
</dbReference>
<dbReference type="EMBL" id="PZQS01000008">
    <property type="protein sequence ID" value="PVD26301.1"/>
    <property type="molecule type" value="Genomic_DNA"/>
</dbReference>
<dbReference type="InterPro" id="IPR045347">
    <property type="entry name" value="HIND"/>
</dbReference>
<dbReference type="OrthoDB" id="5583at2759"/>
<evidence type="ECO:0000256" key="2">
    <source>
        <dbReference type="ARBA" id="ARBA00006076"/>
    </source>
</evidence>
<evidence type="ECO:0000256" key="1">
    <source>
        <dbReference type="ARBA" id="ARBA00004123"/>
    </source>
</evidence>
<feature type="region of interest" description="Disordered" evidence="6">
    <location>
        <begin position="586"/>
        <end position="608"/>
    </location>
</feature>